<dbReference type="RefSeq" id="WP_096431353.1">
    <property type="nucleotide sequence ID" value="NZ_NTJD01000002.1"/>
</dbReference>
<evidence type="ECO:0000313" key="7">
    <source>
        <dbReference type="Proteomes" id="UP000243507"/>
    </source>
</evidence>
<evidence type="ECO:0000256" key="1">
    <source>
        <dbReference type="ARBA" id="ARBA00023015"/>
    </source>
</evidence>
<dbReference type="PROSITE" id="PS51063">
    <property type="entry name" value="HTH_CRP_2"/>
    <property type="match status" value="1"/>
</dbReference>
<evidence type="ECO:0000256" key="3">
    <source>
        <dbReference type="ARBA" id="ARBA00023163"/>
    </source>
</evidence>
<evidence type="ECO:0000259" key="4">
    <source>
        <dbReference type="PROSITE" id="PS50042"/>
    </source>
</evidence>
<dbReference type="Pfam" id="PF00027">
    <property type="entry name" value="cNMP_binding"/>
    <property type="match status" value="1"/>
</dbReference>
<dbReference type="Pfam" id="PF13545">
    <property type="entry name" value="HTH_Crp_2"/>
    <property type="match status" value="1"/>
</dbReference>
<dbReference type="InterPro" id="IPR000595">
    <property type="entry name" value="cNMP-bd_dom"/>
</dbReference>
<dbReference type="InterPro" id="IPR014710">
    <property type="entry name" value="RmlC-like_jellyroll"/>
</dbReference>
<dbReference type="OrthoDB" id="9776746at2"/>
<dbReference type="EMBL" id="NTJD01000002">
    <property type="protein sequence ID" value="PCD77672.1"/>
    <property type="molecule type" value="Genomic_DNA"/>
</dbReference>
<dbReference type="GO" id="GO:0003677">
    <property type="term" value="F:DNA binding"/>
    <property type="evidence" value="ECO:0007669"/>
    <property type="project" value="UniProtKB-KW"/>
</dbReference>
<dbReference type="InterPro" id="IPR012318">
    <property type="entry name" value="HTH_CRP"/>
</dbReference>
<dbReference type="Gene3D" id="2.60.120.10">
    <property type="entry name" value="Jelly Rolls"/>
    <property type="match status" value="1"/>
</dbReference>
<evidence type="ECO:0000259" key="5">
    <source>
        <dbReference type="PROSITE" id="PS51063"/>
    </source>
</evidence>
<dbReference type="PANTHER" id="PTHR24567">
    <property type="entry name" value="CRP FAMILY TRANSCRIPTIONAL REGULATORY PROTEIN"/>
    <property type="match status" value="1"/>
</dbReference>
<name>A0A2A4CTT6_9RHOB</name>
<dbReference type="GO" id="GO:0005829">
    <property type="term" value="C:cytosol"/>
    <property type="evidence" value="ECO:0007669"/>
    <property type="project" value="TreeGrafter"/>
</dbReference>
<dbReference type="InterPro" id="IPR036388">
    <property type="entry name" value="WH-like_DNA-bd_sf"/>
</dbReference>
<protein>
    <submittedName>
        <fullName evidence="6">Crp/Fnr family transcriptional regulator</fullName>
    </submittedName>
</protein>
<dbReference type="SMART" id="SM00100">
    <property type="entry name" value="cNMP"/>
    <property type="match status" value="1"/>
</dbReference>
<organism evidence="6 7">
    <name type="scientific">Pseudothioclava arenosa</name>
    <dbReference type="NCBI Taxonomy" id="1795308"/>
    <lineage>
        <taxon>Bacteria</taxon>
        <taxon>Pseudomonadati</taxon>
        <taxon>Pseudomonadota</taxon>
        <taxon>Alphaproteobacteria</taxon>
        <taxon>Rhodobacterales</taxon>
        <taxon>Paracoccaceae</taxon>
        <taxon>Pseudothioclava</taxon>
    </lineage>
</organism>
<evidence type="ECO:0000256" key="2">
    <source>
        <dbReference type="ARBA" id="ARBA00023125"/>
    </source>
</evidence>
<dbReference type="CDD" id="cd00038">
    <property type="entry name" value="CAP_ED"/>
    <property type="match status" value="1"/>
</dbReference>
<dbReference type="Gene3D" id="1.10.10.10">
    <property type="entry name" value="Winged helix-like DNA-binding domain superfamily/Winged helix DNA-binding domain"/>
    <property type="match status" value="1"/>
</dbReference>
<sequence>MSDWLSDLPTLDPTAQRRLGALTPFDVPKGHVVFRPGDRAEAFSIVLTGRVEVFLTGPSGREVLLYAVEPGQSCVQTTLGLLGDAPYSAEAIAASELRVVMVPRALFASLMSESEAFRALVFRAFATRMTDVVTLLERVAFQSVECRLAALLLERAEGGRVEATQGQIAVLIGTAREVISRRLDAMARAGLIETARGTVIIRDVAGLERLASLS</sequence>
<comment type="caution">
    <text evidence="6">The sequence shown here is derived from an EMBL/GenBank/DDBJ whole genome shotgun (WGS) entry which is preliminary data.</text>
</comment>
<dbReference type="Proteomes" id="UP000243507">
    <property type="component" value="Unassembled WGS sequence"/>
</dbReference>
<dbReference type="SUPFAM" id="SSF51206">
    <property type="entry name" value="cAMP-binding domain-like"/>
    <property type="match status" value="1"/>
</dbReference>
<keyword evidence="2" id="KW-0238">DNA-binding</keyword>
<gene>
    <name evidence="6" type="ORF">CLN94_04010</name>
</gene>
<dbReference type="InterPro" id="IPR018490">
    <property type="entry name" value="cNMP-bd_dom_sf"/>
</dbReference>
<feature type="domain" description="Cyclic nucleotide-binding" evidence="4">
    <location>
        <begin position="25"/>
        <end position="128"/>
    </location>
</feature>
<keyword evidence="7" id="KW-1185">Reference proteome</keyword>
<reference evidence="6 7" key="1">
    <citation type="submission" date="2017-09" db="EMBL/GenBank/DDBJ databases">
        <title>A multilocus sequence analysis scheme for characterization of bacteria in the genus Thioclava.</title>
        <authorList>
            <person name="Liu Y."/>
            <person name="Shao Z."/>
        </authorList>
    </citation>
    <scope>NUCLEOTIDE SEQUENCE [LARGE SCALE GENOMIC DNA]</scope>
    <source>
        <strain evidence="6 7">CAU 1312</strain>
    </source>
</reference>
<keyword evidence="1" id="KW-0805">Transcription regulation</keyword>
<dbReference type="InterPro" id="IPR036390">
    <property type="entry name" value="WH_DNA-bd_sf"/>
</dbReference>
<dbReference type="SUPFAM" id="SSF46785">
    <property type="entry name" value="Winged helix' DNA-binding domain"/>
    <property type="match status" value="1"/>
</dbReference>
<evidence type="ECO:0000313" key="6">
    <source>
        <dbReference type="EMBL" id="PCD77672.1"/>
    </source>
</evidence>
<dbReference type="PROSITE" id="PS50042">
    <property type="entry name" value="CNMP_BINDING_3"/>
    <property type="match status" value="1"/>
</dbReference>
<dbReference type="PANTHER" id="PTHR24567:SF74">
    <property type="entry name" value="HTH-TYPE TRANSCRIPTIONAL REGULATOR ARCR"/>
    <property type="match status" value="1"/>
</dbReference>
<dbReference type="InterPro" id="IPR050397">
    <property type="entry name" value="Env_Response_Regulators"/>
</dbReference>
<dbReference type="AlphaFoldDB" id="A0A2A4CTT6"/>
<dbReference type="GO" id="GO:0003700">
    <property type="term" value="F:DNA-binding transcription factor activity"/>
    <property type="evidence" value="ECO:0007669"/>
    <property type="project" value="TreeGrafter"/>
</dbReference>
<keyword evidence="3" id="KW-0804">Transcription</keyword>
<accession>A0A2A4CTT6</accession>
<feature type="domain" description="HTH crp-type" evidence="5">
    <location>
        <begin position="142"/>
        <end position="205"/>
    </location>
</feature>
<proteinExistence type="predicted"/>